<comment type="subunit">
    <text evidence="11">Heterodimer of a large membrane-associated beta subunit and a small pyruvoyl-containing alpha subunit.</text>
</comment>
<evidence type="ECO:0000256" key="12">
    <source>
        <dbReference type="SAM" id="Phobius"/>
    </source>
</evidence>
<keyword evidence="12" id="KW-0812">Transmembrane</keyword>
<evidence type="ECO:0000256" key="2">
    <source>
        <dbReference type="ARBA" id="ARBA00022516"/>
    </source>
</evidence>
<comment type="similarity">
    <text evidence="11">Belongs to the phosphatidylserine decarboxylase family. PSD-A subfamily.</text>
</comment>
<keyword evidence="6 11" id="KW-0865">Zymogen</keyword>
<protein>
    <recommendedName>
        <fullName evidence="11">Phosphatidylserine decarboxylase proenzyme</fullName>
        <ecNumber evidence="11">4.1.1.65</ecNumber>
    </recommendedName>
    <component>
        <recommendedName>
            <fullName evidence="11">Phosphatidylserine decarboxylase alpha chain</fullName>
        </recommendedName>
    </component>
    <component>
        <recommendedName>
            <fullName evidence="11">Phosphatidylserine decarboxylase beta chain</fullName>
        </recommendedName>
    </component>
</protein>
<keyword evidence="10 11" id="KW-0670">Pyruvate</keyword>
<proteinExistence type="inferred from homology"/>
<name>A0ABT4KCW9_9HYPH</name>
<feature type="domain" description="RdRp catalytic" evidence="13">
    <location>
        <begin position="1"/>
        <end position="90"/>
    </location>
</feature>
<organism evidence="14 15">
    <name type="scientific">Sinorhizobium psoraleae</name>
    <dbReference type="NCBI Taxonomy" id="520838"/>
    <lineage>
        <taxon>Bacteria</taxon>
        <taxon>Pseudomonadati</taxon>
        <taxon>Pseudomonadota</taxon>
        <taxon>Alphaproteobacteria</taxon>
        <taxon>Hyphomicrobiales</taxon>
        <taxon>Rhizobiaceae</taxon>
        <taxon>Sinorhizobium/Ensifer group</taxon>
        <taxon>Sinorhizobium</taxon>
    </lineage>
</organism>
<dbReference type="Pfam" id="PF02666">
    <property type="entry name" value="PS_Dcarbxylase"/>
    <property type="match status" value="1"/>
</dbReference>
<keyword evidence="7 11" id="KW-0594">Phospholipid biosynthesis</keyword>
<evidence type="ECO:0000313" key="15">
    <source>
        <dbReference type="Proteomes" id="UP001079430"/>
    </source>
</evidence>
<keyword evidence="3 11" id="KW-0210">Decarboxylase</keyword>
<accession>A0ABT4KCW9</accession>
<evidence type="ECO:0000256" key="8">
    <source>
        <dbReference type="ARBA" id="ARBA00023239"/>
    </source>
</evidence>
<dbReference type="InterPro" id="IPR007094">
    <property type="entry name" value="RNA-dir_pol_PSvirus"/>
</dbReference>
<reference evidence="14" key="1">
    <citation type="submission" date="2022-10" db="EMBL/GenBank/DDBJ databases">
        <title>Whole genome sequencing of three plant growth promoting bacteria isolated from Vachellia tortilis subsp. raddiana in Morocco.</title>
        <authorList>
            <person name="Hnini M."/>
            <person name="Zouagui R."/>
            <person name="Zouagui H."/>
            <person name="Chemao Elfihri M.-W."/>
            <person name="Ibrahimi A."/>
            <person name="Sbabou L."/>
            <person name="Aurag J."/>
        </authorList>
    </citation>
    <scope>NUCLEOTIDE SEQUENCE</scope>
    <source>
        <strain evidence="14">LMR678</strain>
    </source>
</reference>
<feature type="active site" description="Schiff-base intermediate with substrate; via pyruvic acid" evidence="11">
    <location>
        <position position="201"/>
    </location>
</feature>
<dbReference type="NCBIfam" id="NF003679">
    <property type="entry name" value="PRK05305.1-3"/>
    <property type="match status" value="1"/>
</dbReference>
<evidence type="ECO:0000256" key="9">
    <source>
        <dbReference type="ARBA" id="ARBA00023264"/>
    </source>
</evidence>
<keyword evidence="12" id="KW-1133">Transmembrane helix</keyword>
<keyword evidence="15" id="KW-1185">Reference proteome</keyword>
<gene>
    <name evidence="11" type="primary">psd</name>
    <name evidence="14" type="ORF">O3W52_06955</name>
</gene>
<dbReference type="Proteomes" id="UP001079430">
    <property type="component" value="Unassembled WGS sequence"/>
</dbReference>
<dbReference type="NCBIfam" id="NF003685">
    <property type="entry name" value="PRK05305.2-5"/>
    <property type="match status" value="1"/>
</dbReference>
<comment type="function">
    <text evidence="11">Catalyzes the formation of phosphatidylethanolamine (PtdEtn) from phosphatidylserine (PtdSer).</text>
</comment>
<comment type="subcellular location">
    <subcellularLocation>
        <location evidence="11">Cell membrane</location>
        <topology evidence="11">Peripheral membrane protein</topology>
    </subcellularLocation>
</comment>
<dbReference type="PANTHER" id="PTHR35809:SF1">
    <property type="entry name" value="ARCHAETIDYLSERINE DECARBOXYLASE PROENZYME-RELATED"/>
    <property type="match status" value="1"/>
</dbReference>
<dbReference type="EC" id="4.1.1.65" evidence="11"/>
<comment type="pathway">
    <text evidence="11">Phospholipid metabolism; phosphatidylethanolamine biosynthesis; phosphatidylethanolamine from CDP-diacylglycerol: step 2/2.</text>
</comment>
<comment type="catalytic activity">
    <reaction evidence="11">
        <text>a 1,2-diacyl-sn-glycero-3-phospho-L-serine + H(+) = a 1,2-diacyl-sn-glycero-3-phosphoethanolamine + CO2</text>
        <dbReference type="Rhea" id="RHEA:20828"/>
        <dbReference type="ChEBI" id="CHEBI:15378"/>
        <dbReference type="ChEBI" id="CHEBI:16526"/>
        <dbReference type="ChEBI" id="CHEBI:57262"/>
        <dbReference type="ChEBI" id="CHEBI:64612"/>
        <dbReference type="EC" id="4.1.1.65"/>
    </reaction>
</comment>
<evidence type="ECO:0000256" key="7">
    <source>
        <dbReference type="ARBA" id="ARBA00023209"/>
    </source>
</evidence>
<keyword evidence="8 11" id="KW-0456">Lyase</keyword>
<dbReference type="PANTHER" id="PTHR35809">
    <property type="entry name" value="ARCHAETIDYLSERINE DECARBOXYLASE PROENZYME-RELATED"/>
    <property type="match status" value="1"/>
</dbReference>
<feature type="chain" id="PRO_5044924714" description="Phosphatidylserine decarboxylase alpha chain" evidence="11">
    <location>
        <begin position="201"/>
        <end position="243"/>
    </location>
</feature>
<keyword evidence="5 11" id="KW-0472">Membrane</keyword>
<sequence length="243" mass="26685">MTFHVKSGVEFTSLVNTVRNTLVPVHKEGYRFIAIFFVVSLVLGLLWEPLMWIGFLLTAWCAYFFRDPERMTPIDDDLVISPADGRVSSIAVVTPPDELGLGSTPMLRISVFMNVFNCHVNRAPMSGTVRRVAYRAGRFVNAELDKASHENERNGLVIETAHGEIGVVQIAGLVARRILCWTAENAPLEAGERFGLIRFGSRLDVFLPEGAEPRVSLGQTAVAGETVLAEFGSAKGPVISRRA</sequence>
<dbReference type="RefSeq" id="WP_269284300.1">
    <property type="nucleotide sequence ID" value="NZ_JAPVOI010000004.1"/>
</dbReference>
<comment type="caution">
    <text evidence="14">The sequence shown here is derived from an EMBL/GenBank/DDBJ whole genome shotgun (WGS) entry which is preliminary data.</text>
</comment>
<feature type="transmembrane region" description="Helical" evidence="12">
    <location>
        <begin position="32"/>
        <end position="65"/>
    </location>
</feature>
<comment type="cofactor">
    <cofactor evidence="11">
        <name>pyruvate</name>
        <dbReference type="ChEBI" id="CHEBI:15361"/>
    </cofactor>
    <text evidence="11">Binds 1 pyruvoyl group covalently per subunit.</text>
</comment>
<keyword evidence="2 11" id="KW-0444">Lipid biosynthesis</keyword>
<dbReference type="NCBIfam" id="NF003678">
    <property type="entry name" value="PRK05305.1-2"/>
    <property type="match status" value="1"/>
</dbReference>
<feature type="site" description="Cleavage (non-hydrolytic); by autocatalysis" evidence="11">
    <location>
        <begin position="200"/>
        <end position="201"/>
    </location>
</feature>
<evidence type="ECO:0000256" key="6">
    <source>
        <dbReference type="ARBA" id="ARBA00023145"/>
    </source>
</evidence>
<keyword evidence="1 11" id="KW-1003">Cell membrane</keyword>
<evidence type="ECO:0000256" key="4">
    <source>
        <dbReference type="ARBA" id="ARBA00023098"/>
    </source>
</evidence>
<evidence type="ECO:0000256" key="5">
    <source>
        <dbReference type="ARBA" id="ARBA00023136"/>
    </source>
</evidence>
<evidence type="ECO:0000256" key="3">
    <source>
        <dbReference type="ARBA" id="ARBA00022793"/>
    </source>
</evidence>
<keyword evidence="9 11" id="KW-1208">Phospholipid metabolism</keyword>
<dbReference type="InterPro" id="IPR003817">
    <property type="entry name" value="PS_Dcarbxylase"/>
</dbReference>
<dbReference type="NCBIfam" id="NF003677">
    <property type="entry name" value="PRK05305.1-1"/>
    <property type="match status" value="1"/>
</dbReference>
<dbReference type="HAMAP" id="MF_00664">
    <property type="entry name" value="PS_decarb_PSD_A"/>
    <property type="match status" value="1"/>
</dbReference>
<dbReference type="GO" id="GO:0004609">
    <property type="term" value="F:phosphatidylserine decarboxylase activity"/>
    <property type="evidence" value="ECO:0007669"/>
    <property type="project" value="UniProtKB-EC"/>
</dbReference>
<feature type="chain" id="PRO_5044924713" description="Phosphatidylserine decarboxylase beta chain" evidence="11">
    <location>
        <begin position="1"/>
        <end position="200"/>
    </location>
</feature>
<evidence type="ECO:0000259" key="13">
    <source>
        <dbReference type="PROSITE" id="PS50507"/>
    </source>
</evidence>
<evidence type="ECO:0000313" key="14">
    <source>
        <dbReference type="EMBL" id="MCZ4089809.1"/>
    </source>
</evidence>
<dbReference type="EMBL" id="JAPVOI010000004">
    <property type="protein sequence ID" value="MCZ4089809.1"/>
    <property type="molecule type" value="Genomic_DNA"/>
</dbReference>
<evidence type="ECO:0000256" key="1">
    <source>
        <dbReference type="ARBA" id="ARBA00022475"/>
    </source>
</evidence>
<dbReference type="InterPro" id="IPR033175">
    <property type="entry name" value="PSD-A"/>
</dbReference>
<feature type="modified residue" description="Pyruvic acid (Ser); by autocatalysis" evidence="11">
    <location>
        <position position="201"/>
    </location>
</feature>
<evidence type="ECO:0000256" key="10">
    <source>
        <dbReference type="ARBA" id="ARBA00023317"/>
    </source>
</evidence>
<keyword evidence="4 11" id="KW-0443">Lipid metabolism</keyword>
<dbReference type="PROSITE" id="PS50507">
    <property type="entry name" value="RDRP_SSRNA_POS"/>
    <property type="match status" value="1"/>
</dbReference>
<comment type="PTM">
    <text evidence="11">Is synthesized initially as an inactive proenzyme. Formation of the active enzyme involves a self-maturation process in which the active site pyruvoyl group is generated from an internal serine residue via an autocatalytic post-translational modification. Two non-identical subunits are generated from the proenzyme in this reaction, and the pyruvate is formed at the N-terminus of the alpha chain, which is derived from the carboxyl end of the proenzyme. The post-translation cleavage follows an unusual pathway, termed non-hydrolytic serinolysis, in which the side chain hydroxyl group of the serine supplies its oxygen atom to form the C-terminus of the beta chain, while the remainder of the serine residue undergoes an oxidative deamination to produce ammonia and the pyruvoyl prosthetic group on the alpha chain.</text>
</comment>
<evidence type="ECO:0000256" key="11">
    <source>
        <dbReference type="HAMAP-Rule" id="MF_00664"/>
    </source>
</evidence>